<protein>
    <submittedName>
        <fullName evidence="1">Uncharacterized protein</fullName>
    </submittedName>
</protein>
<evidence type="ECO:0000313" key="1">
    <source>
        <dbReference type="EMBL" id="KKA07147.1"/>
    </source>
</evidence>
<organism evidence="1 2">
    <name type="scientific">Pseudomonas kilonensis</name>
    <dbReference type="NCBI Taxonomy" id="132476"/>
    <lineage>
        <taxon>Bacteria</taxon>
        <taxon>Pseudomonadati</taxon>
        <taxon>Pseudomonadota</taxon>
        <taxon>Gammaproteobacteria</taxon>
        <taxon>Pseudomonadales</taxon>
        <taxon>Pseudomonadaceae</taxon>
        <taxon>Pseudomonas</taxon>
    </lineage>
</organism>
<proteinExistence type="predicted"/>
<sequence>MIITIAFSVKNYVEVMESWPIKIDDVIFTLERKDNIVQKVCISFPNVDIENAPKIVRPTKKSGIPQINMRGNEFVKIALKKVLNWQAVVISQQLFDLDFDSYEIRFIAETPLEQSQIHIKSFRSIENDAMNRCCDFEQIGRSFCVGDIDEFRIESTSHFREGRIAYEAGRYIDSYNQMFLFLETRYCDGKTKTTQQVDLLSKNMIFCSNLEQSILEIKDKQITESKHLRNLFNKNTTLREKITLIILLRGKLRHHSLKSSQRWNPNQQDEYEAPARFLSAVVGGIVLTESLNDIYAPETLEKFRKISTDTGYESNIKVVTNRLERAPALSLEMSYPVTVISSNLCKATVVNALSACESEGQLADTVRLEAEDIKTGLELFTLELGVWAHTKSRAIEHFAENTLIRCQFEHLQSKTCVKHDFSMPLNNKKIDILAAWHLLKSCLDWIEEKDPTTRILSLKLFLEGQSTAFLRYKVGAQVKN</sequence>
<accession>A0A0F4XMJ8</accession>
<dbReference type="EMBL" id="JZXC01000013">
    <property type="protein sequence ID" value="KKA07147.1"/>
    <property type="molecule type" value="Genomic_DNA"/>
</dbReference>
<gene>
    <name evidence="1" type="ORF">VP02_15260</name>
</gene>
<dbReference type="PATRIC" id="fig|132476.4.peg.1162"/>
<evidence type="ECO:0000313" key="2">
    <source>
        <dbReference type="Proteomes" id="UP000033662"/>
    </source>
</evidence>
<comment type="caution">
    <text evidence="1">The sequence shown here is derived from an EMBL/GenBank/DDBJ whole genome shotgun (WGS) entry which is preliminary data.</text>
</comment>
<name>A0A0F4XMJ8_9PSED</name>
<dbReference type="Proteomes" id="UP000033662">
    <property type="component" value="Unassembled WGS sequence"/>
</dbReference>
<dbReference type="OrthoDB" id="7528605at2"/>
<dbReference type="AlphaFoldDB" id="A0A0F4XMJ8"/>
<reference evidence="1 2" key="1">
    <citation type="submission" date="2015-03" db="EMBL/GenBank/DDBJ databases">
        <title>Pseudomonas fluorescens 1855-344 Genome sequencing and assembly.</title>
        <authorList>
            <person name="Eng W.W.H."/>
            <person name="Gan H.M."/>
            <person name="Savka M.A."/>
        </authorList>
    </citation>
    <scope>NUCLEOTIDE SEQUENCE [LARGE SCALE GENOMIC DNA]</scope>
    <source>
        <strain evidence="1 2">1855-344</strain>
    </source>
</reference>